<dbReference type="OrthoDB" id="9803842at2"/>
<comment type="caution">
    <text evidence="8">The sequence shown here is derived from an EMBL/GenBank/DDBJ whole genome shotgun (WGS) entry which is preliminary data.</text>
</comment>
<comment type="similarity">
    <text evidence="5">Belongs to the glutamate--cysteine ligase type 2 family. YbdK subfamily.</text>
</comment>
<dbReference type="Gene3D" id="3.30.1490.270">
    <property type="match status" value="1"/>
</dbReference>
<dbReference type="NCBIfam" id="TIGR02050">
    <property type="entry name" value="gshA_cyan_rel"/>
    <property type="match status" value="1"/>
</dbReference>
<evidence type="ECO:0000313" key="9">
    <source>
        <dbReference type="Proteomes" id="UP000188929"/>
    </source>
</evidence>
<gene>
    <name evidence="8" type="ORF">BL253_07075</name>
</gene>
<dbReference type="InterPro" id="IPR051680">
    <property type="entry name" value="ATP-dep_Glu-Cys_Ligase-2"/>
</dbReference>
<dbReference type="InterPro" id="IPR011793">
    <property type="entry name" value="YbdK"/>
</dbReference>
<protein>
    <recommendedName>
        <fullName evidence="5">Putative glutamate--cysteine ligase 2</fullName>
        <ecNumber evidence="5">6.3.2.2</ecNumber>
    </recommendedName>
    <alternativeName>
        <fullName evidence="5">Gamma-glutamylcysteine synthetase 2</fullName>
        <shortName evidence="5">GCS 2</shortName>
        <shortName evidence="5">Gamma-GCS 2</shortName>
    </alternativeName>
</protein>
<dbReference type="SUPFAM" id="SSF56059">
    <property type="entry name" value="Glutathione synthetase ATP-binding domain-like"/>
    <property type="match status" value="1"/>
</dbReference>
<sequence length="926" mass="97504">MSGAPIPAVGVEEEFHILDLATRQLVPRAGEILEQLPAGPFAPELLNSVVETNSAPTRDLAALRADLVDLRQRLVAAAEPLGLGPAAAGTVPIVDPTILEINSDPRYLQMTEEYQILAREQVICGAHVHVDVPDRETAMAVIARVAPWLPLLLAVSASSPFWQGADSGYASMRTMVWGRWPTAGVAGTFQTAAEYEHLVADLVKSGVISDPGMVYFDVRPSAHLPTLEMRVCDACPDVDTVVLVAGLFRGLVSHATEAIETGAPFSAPRPELLRAAMWRAARSGLEGDLIELSGVSAGPVPAEDLLARLLQQIRPQLTAAGDWELVGGLAEQAVDRGSAAAAARRAFHRRGLLTDVADLVLARTRQTEPVTTAHGVRAGVPAAARVPAGGGAAADQAAAAAEGSTALSRAERVAPTLLAGYLAHPGFHAGGVDEAVDARGPVRSPYRGVLRALERLGPDVLTARCAALVAEQESRGMVFRVAGEAEGRPLPFDLVPRIVDAADWATISAGLVQRVRALEAFLRDVYSDRFAIADGIVPDWIVTDSPGLRHWGHAVPAGTIRATVSGIDLVHDQDGRWLVLEDNLRVPSGAGYAVAVRRLTRATLPELSSPSGILGLEGVPALLRTALQAAAPAAAGGRDGLGEPALAVLTSGPHDSAYFEHAFLADRMGVPLVQPADLLVEDDVVSHRVPGGRRRRVDVLYRRIDEDELFTAVGADGAPLGPALISAIAASTLSLANAPGNGVADDKVVYAYVPRMINYYLGERPLLDDVQTYLCGDPDQLDHVLRHLDELVVKPTDGYGGAGVLIGPAAEPHELTAARERLLAEPRHWIAQEVVSLSTHPTWPGIDPPDGDDPAPGTAAAATVDGRTNGSLSRLEPRAVDLRAFVYEGEQTVVAPAALSRVAPAGSLVVNSSRGGGCKDTWLLRA</sequence>
<name>A0A1V2IHJ2_9ACTN</name>
<evidence type="ECO:0000259" key="7">
    <source>
        <dbReference type="Pfam" id="PF14403"/>
    </source>
</evidence>
<dbReference type="PANTHER" id="PTHR34595">
    <property type="entry name" value="BLR5612 PROTEIN"/>
    <property type="match status" value="1"/>
</dbReference>
<dbReference type="EMBL" id="MOMC01000014">
    <property type="protein sequence ID" value="ONH31901.1"/>
    <property type="molecule type" value="Genomic_DNA"/>
</dbReference>
<dbReference type="Pfam" id="PF04107">
    <property type="entry name" value="GCS2"/>
    <property type="match status" value="1"/>
</dbReference>
<dbReference type="Gene3D" id="3.40.50.11290">
    <property type="match status" value="1"/>
</dbReference>
<dbReference type="Gene3D" id="3.30.590.20">
    <property type="match status" value="1"/>
</dbReference>
<dbReference type="PANTHER" id="PTHR34595:SF7">
    <property type="entry name" value="SLL1039 PROTEIN"/>
    <property type="match status" value="1"/>
</dbReference>
<dbReference type="InterPro" id="IPR014746">
    <property type="entry name" value="Gln_synth/guanido_kin_cat_dom"/>
</dbReference>
<dbReference type="SUPFAM" id="SSF55931">
    <property type="entry name" value="Glutamine synthetase/guanido kinase"/>
    <property type="match status" value="1"/>
</dbReference>
<accession>A0A1V2IHJ2</accession>
<feature type="region of interest" description="Disordered" evidence="6">
    <location>
        <begin position="846"/>
        <end position="872"/>
    </location>
</feature>
<keyword evidence="3 5" id="KW-0067">ATP-binding</keyword>
<evidence type="ECO:0000256" key="4">
    <source>
        <dbReference type="ARBA" id="ARBA00048819"/>
    </source>
</evidence>
<dbReference type="HAMAP" id="MF_01609">
    <property type="entry name" value="Glu_cys_ligase_2"/>
    <property type="match status" value="1"/>
</dbReference>
<evidence type="ECO:0000313" key="8">
    <source>
        <dbReference type="EMBL" id="ONH31901.1"/>
    </source>
</evidence>
<dbReference type="InterPro" id="IPR025841">
    <property type="entry name" value="CP_ATPgrasp_2"/>
</dbReference>
<comment type="function">
    <text evidence="5">ATP-dependent carboxylate-amine ligase which exhibits weak glutamate--cysteine ligase activity.</text>
</comment>
<evidence type="ECO:0000256" key="3">
    <source>
        <dbReference type="ARBA" id="ARBA00022840"/>
    </source>
</evidence>
<dbReference type="GO" id="GO:0042398">
    <property type="term" value="P:modified amino acid biosynthetic process"/>
    <property type="evidence" value="ECO:0007669"/>
    <property type="project" value="InterPro"/>
</dbReference>
<evidence type="ECO:0000256" key="5">
    <source>
        <dbReference type="HAMAP-Rule" id="MF_01609"/>
    </source>
</evidence>
<evidence type="ECO:0000256" key="1">
    <source>
        <dbReference type="ARBA" id="ARBA00022598"/>
    </source>
</evidence>
<keyword evidence="9" id="KW-1185">Reference proteome</keyword>
<dbReference type="RefSeq" id="WP_076814693.1">
    <property type="nucleotide sequence ID" value="NZ_MOMC01000014.1"/>
</dbReference>
<dbReference type="AlphaFoldDB" id="A0A1V2IHJ2"/>
<reference evidence="9" key="1">
    <citation type="submission" date="2016-10" db="EMBL/GenBank/DDBJ databases">
        <title>Frankia sp. NRRL B-16386 Genome sequencing.</title>
        <authorList>
            <person name="Ghodhbane-Gtari F."/>
            <person name="Swanson E."/>
            <person name="Gueddou A."/>
            <person name="Hezbri K."/>
            <person name="Ktari K."/>
            <person name="Nouioui I."/>
            <person name="Morris K."/>
            <person name="Simpson S."/>
            <person name="Abebe-Akele F."/>
            <person name="Thomas K."/>
            <person name="Gtari M."/>
            <person name="Tisa L.S."/>
        </authorList>
    </citation>
    <scope>NUCLEOTIDE SEQUENCE [LARGE SCALE GENOMIC DNA]</scope>
    <source>
        <strain evidence="9">NRRL B-16386</strain>
    </source>
</reference>
<organism evidence="8 9">
    <name type="scientific">Pseudofrankia asymbiotica</name>
    <dbReference type="NCBI Taxonomy" id="1834516"/>
    <lineage>
        <taxon>Bacteria</taxon>
        <taxon>Bacillati</taxon>
        <taxon>Actinomycetota</taxon>
        <taxon>Actinomycetes</taxon>
        <taxon>Frankiales</taxon>
        <taxon>Frankiaceae</taxon>
        <taxon>Pseudofrankia</taxon>
    </lineage>
</organism>
<keyword evidence="1 5" id="KW-0436">Ligase</keyword>
<dbReference type="Pfam" id="PF14403">
    <property type="entry name" value="CP_ATPgrasp_2"/>
    <property type="match status" value="1"/>
</dbReference>
<feature type="compositionally biased region" description="Low complexity" evidence="6">
    <location>
        <begin position="854"/>
        <end position="866"/>
    </location>
</feature>
<dbReference type="EC" id="6.3.2.2" evidence="5"/>
<keyword evidence="2 5" id="KW-0547">Nucleotide-binding</keyword>
<comment type="catalytic activity">
    <reaction evidence="4 5">
        <text>L-cysteine + L-glutamate + ATP = gamma-L-glutamyl-L-cysteine + ADP + phosphate + H(+)</text>
        <dbReference type="Rhea" id="RHEA:13285"/>
        <dbReference type="ChEBI" id="CHEBI:15378"/>
        <dbReference type="ChEBI" id="CHEBI:29985"/>
        <dbReference type="ChEBI" id="CHEBI:30616"/>
        <dbReference type="ChEBI" id="CHEBI:35235"/>
        <dbReference type="ChEBI" id="CHEBI:43474"/>
        <dbReference type="ChEBI" id="CHEBI:58173"/>
        <dbReference type="ChEBI" id="CHEBI:456216"/>
        <dbReference type="EC" id="6.3.2.2"/>
    </reaction>
</comment>
<dbReference type="GO" id="GO:0005524">
    <property type="term" value="F:ATP binding"/>
    <property type="evidence" value="ECO:0007669"/>
    <property type="project" value="UniProtKB-KW"/>
</dbReference>
<dbReference type="STRING" id="1834516.BL253_07075"/>
<proteinExistence type="inferred from homology"/>
<dbReference type="GO" id="GO:0004357">
    <property type="term" value="F:glutamate-cysteine ligase activity"/>
    <property type="evidence" value="ECO:0007669"/>
    <property type="project" value="UniProtKB-EC"/>
</dbReference>
<dbReference type="InterPro" id="IPR006336">
    <property type="entry name" value="GCS2"/>
</dbReference>
<dbReference type="Proteomes" id="UP000188929">
    <property type="component" value="Unassembled WGS sequence"/>
</dbReference>
<dbReference type="NCBIfam" id="NF010041">
    <property type="entry name" value="PRK13517.1-1"/>
    <property type="match status" value="1"/>
</dbReference>
<evidence type="ECO:0000256" key="2">
    <source>
        <dbReference type="ARBA" id="ARBA00022741"/>
    </source>
</evidence>
<evidence type="ECO:0000256" key="6">
    <source>
        <dbReference type="SAM" id="MobiDB-lite"/>
    </source>
</evidence>
<feature type="domain" description="Circularly permuted ATP-grasp type 2" evidence="7">
    <location>
        <begin position="496"/>
        <end position="903"/>
    </location>
</feature>